<dbReference type="GO" id="GO:0016787">
    <property type="term" value="F:hydrolase activity"/>
    <property type="evidence" value="ECO:0007669"/>
    <property type="project" value="UniProtKB-KW"/>
</dbReference>
<proteinExistence type="inferred from homology"/>
<sequence>MRKTLSVAVAAATVATALIPGTSQAEPSHDLKWGACPADVSPGVPVPPGMQCATLKVPLDYRNPGGQKIEIAISRVASKKPDQRRGILLVNPGGPSAGLGYPATLVAAKMPQSVLDSYDVIGFDPRGIGHSTPVSCGLTAEQQLYGNIPPYAKSAADVAKRAAEVQQIAKQCWSSETAALLPHMSTANTARDMDQIRSALGETTASYLGASWGTHLGAVYTTLFPQRSDRIVLDSNLAPRGWDYPSDRLWSQGVEDRLPDFAAYVAANFREYGLGRTQAQVIAKYHALAARLDKKPVVAPDGVYDGAMFRLITFGFLYGAAQLPMLAQLWKSLDANQPPAPPGEMKSAASGADQLISGRYAIICNDSRWPTSVATYQRAVAVDRVRYPLWGAAGANIQPCAYWPDSTEPPVRVNDDGPANVLMVQNLRDPATPLAGARKLRQALGQRTTMVTADEGGHGVYLFGRNRCANYAVTTFLTTGARPAHDYACSAAAAPR</sequence>
<gene>
    <name evidence="6" type="ORF">GCM10009745_20350</name>
</gene>
<evidence type="ECO:0000313" key="6">
    <source>
        <dbReference type="EMBL" id="GAA1676949.1"/>
    </source>
</evidence>
<accession>A0ABP4SRK2</accession>
<organism evidence="6 7">
    <name type="scientific">Kribbella yunnanensis</name>
    <dbReference type="NCBI Taxonomy" id="190194"/>
    <lineage>
        <taxon>Bacteria</taxon>
        <taxon>Bacillati</taxon>
        <taxon>Actinomycetota</taxon>
        <taxon>Actinomycetes</taxon>
        <taxon>Propionibacteriales</taxon>
        <taxon>Kribbellaceae</taxon>
        <taxon>Kribbella</taxon>
    </lineage>
</organism>
<comment type="caution">
    <text evidence="6">The sequence shown here is derived from an EMBL/GenBank/DDBJ whole genome shotgun (WGS) entry which is preliminary data.</text>
</comment>
<evidence type="ECO:0000259" key="5">
    <source>
        <dbReference type="Pfam" id="PF08386"/>
    </source>
</evidence>
<feature type="signal peptide" evidence="4">
    <location>
        <begin position="1"/>
        <end position="25"/>
    </location>
</feature>
<dbReference type="InterPro" id="IPR029058">
    <property type="entry name" value="AB_hydrolase_fold"/>
</dbReference>
<dbReference type="InterPro" id="IPR051601">
    <property type="entry name" value="Serine_prot/Carboxylest_S33"/>
</dbReference>
<dbReference type="Proteomes" id="UP001500280">
    <property type="component" value="Unassembled WGS sequence"/>
</dbReference>
<dbReference type="PANTHER" id="PTHR43248:SF29">
    <property type="entry name" value="TRIPEPTIDYL AMINOPEPTIDASE"/>
    <property type="match status" value="1"/>
</dbReference>
<dbReference type="SUPFAM" id="SSF53474">
    <property type="entry name" value="alpha/beta-Hydrolases"/>
    <property type="match status" value="1"/>
</dbReference>
<dbReference type="RefSeq" id="WP_344148674.1">
    <property type="nucleotide sequence ID" value="NZ_BAAANF010000006.1"/>
</dbReference>
<reference evidence="7" key="1">
    <citation type="journal article" date="2019" name="Int. J. Syst. Evol. Microbiol.">
        <title>The Global Catalogue of Microorganisms (GCM) 10K type strain sequencing project: providing services to taxonomists for standard genome sequencing and annotation.</title>
        <authorList>
            <consortium name="The Broad Institute Genomics Platform"/>
            <consortium name="The Broad Institute Genome Sequencing Center for Infectious Disease"/>
            <person name="Wu L."/>
            <person name="Ma J."/>
        </authorList>
    </citation>
    <scope>NUCLEOTIDE SEQUENCE [LARGE SCALE GENOMIC DNA]</scope>
    <source>
        <strain evidence="7">JCM 14307</strain>
    </source>
</reference>
<keyword evidence="7" id="KW-1185">Reference proteome</keyword>
<keyword evidence="3 6" id="KW-0378">Hydrolase</keyword>
<evidence type="ECO:0000256" key="1">
    <source>
        <dbReference type="ARBA" id="ARBA00010088"/>
    </source>
</evidence>
<feature type="chain" id="PRO_5046611743" evidence="4">
    <location>
        <begin position="26"/>
        <end position="496"/>
    </location>
</feature>
<evidence type="ECO:0000256" key="2">
    <source>
        <dbReference type="ARBA" id="ARBA00022729"/>
    </source>
</evidence>
<dbReference type="Gene3D" id="3.40.50.1820">
    <property type="entry name" value="alpha/beta hydrolase"/>
    <property type="match status" value="1"/>
</dbReference>
<comment type="similarity">
    <text evidence="1">Belongs to the peptidase S33 family.</text>
</comment>
<dbReference type="InterPro" id="IPR013595">
    <property type="entry name" value="Pept_S33_TAP-like_C"/>
</dbReference>
<evidence type="ECO:0000256" key="4">
    <source>
        <dbReference type="SAM" id="SignalP"/>
    </source>
</evidence>
<dbReference type="PANTHER" id="PTHR43248">
    <property type="entry name" value="2-SUCCINYL-6-HYDROXY-2,4-CYCLOHEXADIENE-1-CARBOXYLATE SYNTHASE"/>
    <property type="match status" value="1"/>
</dbReference>
<feature type="domain" description="Peptidase S33 tripeptidyl aminopeptidase-like C-terminal" evidence="5">
    <location>
        <begin position="388"/>
        <end position="489"/>
    </location>
</feature>
<evidence type="ECO:0000313" key="7">
    <source>
        <dbReference type="Proteomes" id="UP001500280"/>
    </source>
</evidence>
<evidence type="ECO:0000256" key="3">
    <source>
        <dbReference type="ARBA" id="ARBA00022801"/>
    </source>
</evidence>
<dbReference type="EMBL" id="BAAANF010000006">
    <property type="protein sequence ID" value="GAA1676949.1"/>
    <property type="molecule type" value="Genomic_DNA"/>
</dbReference>
<name>A0ABP4SRK2_9ACTN</name>
<protein>
    <submittedName>
        <fullName evidence="6">Alpha/beta hydrolase</fullName>
    </submittedName>
</protein>
<dbReference type="Pfam" id="PF08386">
    <property type="entry name" value="Abhydrolase_4"/>
    <property type="match status" value="1"/>
</dbReference>
<keyword evidence="2 4" id="KW-0732">Signal</keyword>